<dbReference type="EMBL" id="CACTIH010000026">
    <property type="protein sequence ID" value="CAA2935388.1"/>
    <property type="molecule type" value="Genomic_DNA"/>
</dbReference>
<name>A0A8S0PAD1_OLEEU</name>
<keyword evidence="1" id="KW-0732">Signal</keyword>
<dbReference type="PANTHER" id="PTHR31890:SF9">
    <property type="entry name" value="PLANT INVERTASE_PECTIN METHYLESTERASE INHIBITOR SUPERFAMILY PROTEIN"/>
    <property type="match status" value="1"/>
</dbReference>
<dbReference type="Gene3D" id="1.20.140.40">
    <property type="entry name" value="Invertase/pectin methylesterase inhibitor family protein"/>
    <property type="match status" value="1"/>
</dbReference>
<dbReference type="Pfam" id="PF04043">
    <property type="entry name" value="PMEI"/>
    <property type="match status" value="1"/>
</dbReference>
<protein>
    <submittedName>
        <fullName evidence="3">Cell wall vacuolar inhibitor of fructosidase 2</fullName>
    </submittedName>
</protein>
<feature type="signal peptide" evidence="1">
    <location>
        <begin position="1"/>
        <end position="18"/>
    </location>
</feature>
<gene>
    <name evidence="3" type="ORF">OLEA9_A044118</name>
</gene>
<feature type="chain" id="PRO_5035762677" evidence="1">
    <location>
        <begin position="19"/>
        <end position="158"/>
    </location>
</feature>
<dbReference type="OrthoDB" id="773291at2759"/>
<sequence>MGFSLLFFLLISLRPTVSVDGNLDLIQKTCKSTKYYELCLSSLKSDSTSPKADTKDLARVMIRIGKDNATATNSYLSSQMLSTTNNTLMKKIIKECADKYASASEALYNAVQDLGAELYDYAYMHVMAAADYPNSCHNAFKRYPGLICNKRRWLEANL</sequence>
<reference evidence="3 4" key="1">
    <citation type="submission" date="2019-12" db="EMBL/GenBank/DDBJ databases">
        <authorList>
            <person name="Alioto T."/>
            <person name="Alioto T."/>
            <person name="Gomez Garrido J."/>
        </authorList>
    </citation>
    <scope>NUCLEOTIDE SEQUENCE [LARGE SCALE GENOMIC DNA]</scope>
</reference>
<dbReference type="SUPFAM" id="SSF101148">
    <property type="entry name" value="Plant invertase/pectin methylesterase inhibitor"/>
    <property type="match status" value="1"/>
</dbReference>
<comment type="caution">
    <text evidence="3">The sequence shown here is derived from an EMBL/GenBank/DDBJ whole genome shotgun (WGS) entry which is preliminary data.</text>
</comment>
<dbReference type="Proteomes" id="UP000594638">
    <property type="component" value="Unassembled WGS sequence"/>
</dbReference>
<proteinExistence type="predicted"/>
<dbReference type="GO" id="GO:0004857">
    <property type="term" value="F:enzyme inhibitor activity"/>
    <property type="evidence" value="ECO:0007669"/>
    <property type="project" value="InterPro"/>
</dbReference>
<accession>A0A8S0PAD1</accession>
<dbReference type="CDD" id="cd14859">
    <property type="entry name" value="PMEI_like"/>
    <property type="match status" value="1"/>
</dbReference>
<dbReference type="NCBIfam" id="TIGR01614">
    <property type="entry name" value="PME_inhib"/>
    <property type="match status" value="1"/>
</dbReference>
<evidence type="ECO:0000313" key="4">
    <source>
        <dbReference type="Proteomes" id="UP000594638"/>
    </source>
</evidence>
<feature type="domain" description="Pectinesterase inhibitor" evidence="2">
    <location>
        <begin position="21"/>
        <end position="150"/>
    </location>
</feature>
<evidence type="ECO:0000313" key="3">
    <source>
        <dbReference type="EMBL" id="CAA2935388.1"/>
    </source>
</evidence>
<dbReference type="SMART" id="SM00856">
    <property type="entry name" value="PMEI"/>
    <property type="match status" value="1"/>
</dbReference>
<keyword evidence="4" id="KW-1185">Reference proteome</keyword>
<evidence type="ECO:0000256" key="1">
    <source>
        <dbReference type="SAM" id="SignalP"/>
    </source>
</evidence>
<dbReference type="AlphaFoldDB" id="A0A8S0PAD1"/>
<dbReference type="InterPro" id="IPR006501">
    <property type="entry name" value="Pectinesterase_inhib_dom"/>
</dbReference>
<dbReference type="PANTHER" id="PTHR31890">
    <property type="entry name" value="PLANT INVERTASE/PECTIN METHYLESTERASE INHIBITOR SUPERFAMILY PROTEIN"/>
    <property type="match status" value="1"/>
</dbReference>
<evidence type="ECO:0000259" key="2">
    <source>
        <dbReference type="SMART" id="SM00856"/>
    </source>
</evidence>
<dbReference type="InterPro" id="IPR035513">
    <property type="entry name" value="Invertase/methylesterase_inhib"/>
</dbReference>
<dbReference type="Gramene" id="OE9A044118T1">
    <property type="protein sequence ID" value="OE9A044118C1"/>
    <property type="gene ID" value="OE9A044118"/>
</dbReference>
<organism evidence="3 4">
    <name type="scientific">Olea europaea subsp. europaea</name>
    <dbReference type="NCBI Taxonomy" id="158383"/>
    <lineage>
        <taxon>Eukaryota</taxon>
        <taxon>Viridiplantae</taxon>
        <taxon>Streptophyta</taxon>
        <taxon>Embryophyta</taxon>
        <taxon>Tracheophyta</taxon>
        <taxon>Spermatophyta</taxon>
        <taxon>Magnoliopsida</taxon>
        <taxon>eudicotyledons</taxon>
        <taxon>Gunneridae</taxon>
        <taxon>Pentapetalae</taxon>
        <taxon>asterids</taxon>
        <taxon>lamiids</taxon>
        <taxon>Lamiales</taxon>
        <taxon>Oleaceae</taxon>
        <taxon>Oleeae</taxon>
        <taxon>Olea</taxon>
    </lineage>
</organism>